<name>A0AAD6TCX0_9AGAR</name>
<accession>A0AAD6TCX0</accession>
<evidence type="ECO:0000313" key="1">
    <source>
        <dbReference type="EMBL" id="KAJ7042745.1"/>
    </source>
</evidence>
<organism evidence="1 2">
    <name type="scientific">Mycena alexandri</name>
    <dbReference type="NCBI Taxonomy" id="1745969"/>
    <lineage>
        <taxon>Eukaryota</taxon>
        <taxon>Fungi</taxon>
        <taxon>Dikarya</taxon>
        <taxon>Basidiomycota</taxon>
        <taxon>Agaricomycotina</taxon>
        <taxon>Agaricomycetes</taxon>
        <taxon>Agaricomycetidae</taxon>
        <taxon>Agaricales</taxon>
        <taxon>Marasmiineae</taxon>
        <taxon>Mycenaceae</taxon>
        <taxon>Mycena</taxon>
    </lineage>
</organism>
<reference evidence="1" key="1">
    <citation type="submission" date="2023-03" db="EMBL/GenBank/DDBJ databases">
        <title>Massive genome expansion in bonnet fungi (Mycena s.s.) driven by repeated elements and novel gene families across ecological guilds.</title>
        <authorList>
            <consortium name="Lawrence Berkeley National Laboratory"/>
            <person name="Harder C.B."/>
            <person name="Miyauchi S."/>
            <person name="Viragh M."/>
            <person name="Kuo A."/>
            <person name="Thoen E."/>
            <person name="Andreopoulos B."/>
            <person name="Lu D."/>
            <person name="Skrede I."/>
            <person name="Drula E."/>
            <person name="Henrissat B."/>
            <person name="Morin E."/>
            <person name="Kohler A."/>
            <person name="Barry K."/>
            <person name="LaButti K."/>
            <person name="Morin E."/>
            <person name="Salamov A."/>
            <person name="Lipzen A."/>
            <person name="Mereny Z."/>
            <person name="Hegedus B."/>
            <person name="Baldrian P."/>
            <person name="Stursova M."/>
            <person name="Weitz H."/>
            <person name="Taylor A."/>
            <person name="Grigoriev I.V."/>
            <person name="Nagy L.G."/>
            <person name="Martin F."/>
            <person name="Kauserud H."/>
        </authorList>
    </citation>
    <scope>NUCLEOTIDE SEQUENCE</scope>
    <source>
        <strain evidence="1">CBHHK200</strain>
    </source>
</reference>
<evidence type="ECO:0000313" key="2">
    <source>
        <dbReference type="Proteomes" id="UP001218188"/>
    </source>
</evidence>
<protein>
    <submittedName>
        <fullName evidence="1">Uncharacterized protein</fullName>
    </submittedName>
</protein>
<proteinExistence type="predicted"/>
<dbReference type="Proteomes" id="UP001218188">
    <property type="component" value="Unassembled WGS sequence"/>
</dbReference>
<dbReference type="EMBL" id="JARJCM010000011">
    <property type="protein sequence ID" value="KAJ7042745.1"/>
    <property type="molecule type" value="Genomic_DNA"/>
</dbReference>
<sequence>MSQEEPLTDQQRAAEERDLMRIRMSDPLIDNHVMCQHEARKTPGPSQCAWCRSPLADTTLYRCRDLRCRGGLPACRRCILVVHEEHPAHWMEVWTENRYWVLANLGSLGYVYQEGHDGAPCANPMTKTTTMEMATRFGKTEIICRGCNCA</sequence>
<dbReference type="AlphaFoldDB" id="A0AAD6TCX0"/>
<keyword evidence="2" id="KW-1185">Reference proteome</keyword>
<gene>
    <name evidence="1" type="ORF">C8F04DRAFT_1251562</name>
</gene>
<comment type="caution">
    <text evidence="1">The sequence shown here is derived from an EMBL/GenBank/DDBJ whole genome shotgun (WGS) entry which is preliminary data.</text>
</comment>